<feature type="domain" description="Arf-GAP" evidence="1">
    <location>
        <begin position="2"/>
        <end position="38"/>
    </location>
</feature>
<dbReference type="PANTHER" id="PTHR33022">
    <property type="entry name" value="DUF1985 DOMAIN-CONTAINING PROTEIN"/>
    <property type="match status" value="1"/>
</dbReference>
<evidence type="ECO:0000259" key="1">
    <source>
        <dbReference type="Pfam" id="PF01412"/>
    </source>
</evidence>
<dbReference type="GO" id="GO:0005096">
    <property type="term" value="F:GTPase activator activity"/>
    <property type="evidence" value="ECO:0007669"/>
    <property type="project" value="InterPro"/>
</dbReference>
<dbReference type="PANTHER" id="PTHR33022:SF26">
    <property type="entry name" value="UBIQUITIN-LIKE PROTEASE FAMILY PROFILE DOMAIN-CONTAINING PROTEIN"/>
    <property type="match status" value="1"/>
</dbReference>
<dbReference type="InterPro" id="IPR038765">
    <property type="entry name" value="Papain-like_cys_pep_sf"/>
</dbReference>
<dbReference type="InterPro" id="IPR037278">
    <property type="entry name" value="ARFGAP/RecO"/>
</dbReference>
<reference evidence="2 3" key="1">
    <citation type="journal article" date="2014" name="Nat. Genet.">
        <title>Genome sequence of the hot pepper provides insights into the evolution of pungency in Capsicum species.</title>
        <authorList>
            <person name="Kim S."/>
            <person name="Park M."/>
            <person name="Yeom S.I."/>
            <person name="Kim Y.M."/>
            <person name="Lee J.M."/>
            <person name="Lee H.A."/>
            <person name="Seo E."/>
            <person name="Choi J."/>
            <person name="Cheong K."/>
            <person name="Kim K.T."/>
            <person name="Jung K."/>
            <person name="Lee G.W."/>
            <person name="Oh S.K."/>
            <person name="Bae C."/>
            <person name="Kim S.B."/>
            <person name="Lee H.Y."/>
            <person name="Kim S.Y."/>
            <person name="Kim M.S."/>
            <person name="Kang B.C."/>
            <person name="Jo Y.D."/>
            <person name="Yang H.B."/>
            <person name="Jeong H.J."/>
            <person name="Kang W.H."/>
            <person name="Kwon J.K."/>
            <person name="Shin C."/>
            <person name="Lim J.Y."/>
            <person name="Park J.H."/>
            <person name="Huh J.H."/>
            <person name="Kim J.S."/>
            <person name="Kim B.D."/>
            <person name="Cohen O."/>
            <person name="Paran I."/>
            <person name="Suh M.C."/>
            <person name="Lee S.B."/>
            <person name="Kim Y.K."/>
            <person name="Shin Y."/>
            <person name="Noh S.J."/>
            <person name="Park J."/>
            <person name="Seo Y.S."/>
            <person name="Kwon S.Y."/>
            <person name="Kim H.A."/>
            <person name="Park J.M."/>
            <person name="Kim H.J."/>
            <person name="Choi S.B."/>
            <person name="Bosland P.W."/>
            <person name="Reeves G."/>
            <person name="Jo S.H."/>
            <person name="Lee B.W."/>
            <person name="Cho H.T."/>
            <person name="Choi H.S."/>
            <person name="Lee M.S."/>
            <person name="Yu Y."/>
            <person name="Do Choi Y."/>
            <person name="Park B.S."/>
            <person name="van Deynze A."/>
            <person name="Ashrafi H."/>
            <person name="Hill T."/>
            <person name="Kim W.T."/>
            <person name="Pai H.S."/>
            <person name="Ahn H.K."/>
            <person name="Yeam I."/>
            <person name="Giovannoni J.J."/>
            <person name="Rose J.K."/>
            <person name="Sorensen I."/>
            <person name="Lee S.J."/>
            <person name="Kim R.W."/>
            <person name="Choi I.Y."/>
            <person name="Choi B.S."/>
            <person name="Lim J.S."/>
            <person name="Lee Y.H."/>
            <person name="Choi D."/>
        </authorList>
    </citation>
    <scope>NUCLEOTIDE SEQUENCE [LARGE SCALE GENOMIC DNA]</scope>
    <source>
        <strain evidence="3">cv. CM334</strain>
    </source>
</reference>
<protein>
    <recommendedName>
        <fullName evidence="1">Arf-GAP domain-containing protein</fullName>
    </recommendedName>
</protein>
<dbReference type="Proteomes" id="UP000222542">
    <property type="component" value="Unassembled WGS sequence"/>
</dbReference>
<dbReference type="InterPro" id="IPR038508">
    <property type="entry name" value="ArfGAP_dom_sf"/>
</dbReference>
<sequence length="100" mass="11417">MTCGIFLCIDCSAVHRSLGVHISFVRDCGVYMMTYAQCLTFGECVSNIDFDLDLLRTRYASMLWHYGLRKEEEKAQSDDEAPVRPPIKIEITKDIEVHGI</sequence>
<gene>
    <name evidence="2" type="ORF">T459_23787</name>
</gene>
<dbReference type="AlphaFoldDB" id="A0A2G2YTD8"/>
<reference evidence="2 3" key="2">
    <citation type="journal article" date="2017" name="Genome Biol.">
        <title>New reference genome sequences of hot pepper reveal the massive evolution of plant disease-resistance genes by retroduplication.</title>
        <authorList>
            <person name="Kim S."/>
            <person name="Park J."/>
            <person name="Yeom S.I."/>
            <person name="Kim Y.M."/>
            <person name="Seo E."/>
            <person name="Kim K.T."/>
            <person name="Kim M.S."/>
            <person name="Lee J.M."/>
            <person name="Cheong K."/>
            <person name="Shin H.S."/>
            <person name="Kim S.B."/>
            <person name="Han K."/>
            <person name="Lee J."/>
            <person name="Park M."/>
            <person name="Lee H.A."/>
            <person name="Lee H.Y."/>
            <person name="Lee Y."/>
            <person name="Oh S."/>
            <person name="Lee J.H."/>
            <person name="Choi E."/>
            <person name="Choi E."/>
            <person name="Lee S.E."/>
            <person name="Jeon J."/>
            <person name="Kim H."/>
            <person name="Choi G."/>
            <person name="Song H."/>
            <person name="Lee J."/>
            <person name="Lee S.C."/>
            <person name="Kwon J.K."/>
            <person name="Lee H.Y."/>
            <person name="Koo N."/>
            <person name="Hong Y."/>
            <person name="Kim R.W."/>
            <person name="Kang W.H."/>
            <person name="Huh J.H."/>
            <person name="Kang B.C."/>
            <person name="Yang T.J."/>
            <person name="Lee Y.H."/>
            <person name="Bennetzen J.L."/>
            <person name="Choi D."/>
        </authorList>
    </citation>
    <scope>NUCLEOTIDE SEQUENCE [LARGE SCALE GENOMIC DNA]</scope>
    <source>
        <strain evidence="3">cv. CM334</strain>
    </source>
</reference>
<dbReference type="Gene3D" id="1.10.220.150">
    <property type="entry name" value="Arf GTPase activating protein"/>
    <property type="match status" value="1"/>
</dbReference>
<dbReference type="EMBL" id="AYRZ02000009">
    <property type="protein sequence ID" value="PHT73002.1"/>
    <property type="molecule type" value="Genomic_DNA"/>
</dbReference>
<dbReference type="SUPFAM" id="SSF54001">
    <property type="entry name" value="Cysteine proteinases"/>
    <property type="match status" value="1"/>
</dbReference>
<dbReference type="Gramene" id="PHT73002">
    <property type="protein sequence ID" value="PHT73002"/>
    <property type="gene ID" value="T459_23787"/>
</dbReference>
<evidence type="ECO:0000313" key="2">
    <source>
        <dbReference type="EMBL" id="PHT73002.1"/>
    </source>
</evidence>
<comment type="caution">
    <text evidence="2">The sequence shown here is derived from an EMBL/GenBank/DDBJ whole genome shotgun (WGS) entry which is preliminary data.</text>
</comment>
<evidence type="ECO:0000313" key="3">
    <source>
        <dbReference type="Proteomes" id="UP000222542"/>
    </source>
</evidence>
<dbReference type="InterPro" id="IPR001164">
    <property type="entry name" value="ArfGAP_dom"/>
</dbReference>
<dbReference type="Pfam" id="PF01412">
    <property type="entry name" value="ArfGap"/>
    <property type="match status" value="1"/>
</dbReference>
<name>A0A2G2YTD8_CAPAN</name>
<keyword evidence="3" id="KW-1185">Reference proteome</keyword>
<accession>A0A2G2YTD8</accession>
<dbReference type="SUPFAM" id="SSF57863">
    <property type="entry name" value="ArfGap/RecO-like zinc finger"/>
    <property type="match status" value="1"/>
</dbReference>
<proteinExistence type="predicted"/>
<organism evidence="2 3">
    <name type="scientific">Capsicum annuum</name>
    <name type="common">Capsicum pepper</name>
    <dbReference type="NCBI Taxonomy" id="4072"/>
    <lineage>
        <taxon>Eukaryota</taxon>
        <taxon>Viridiplantae</taxon>
        <taxon>Streptophyta</taxon>
        <taxon>Embryophyta</taxon>
        <taxon>Tracheophyta</taxon>
        <taxon>Spermatophyta</taxon>
        <taxon>Magnoliopsida</taxon>
        <taxon>eudicotyledons</taxon>
        <taxon>Gunneridae</taxon>
        <taxon>Pentapetalae</taxon>
        <taxon>asterids</taxon>
        <taxon>lamiids</taxon>
        <taxon>Solanales</taxon>
        <taxon>Solanaceae</taxon>
        <taxon>Solanoideae</taxon>
        <taxon>Capsiceae</taxon>
        <taxon>Capsicum</taxon>
    </lineage>
</organism>
<dbReference type="STRING" id="4072.A0A2G2YTD8"/>